<feature type="region of interest" description="Disordered" evidence="1">
    <location>
        <begin position="265"/>
        <end position="354"/>
    </location>
</feature>
<reference evidence="2" key="1">
    <citation type="submission" date="2020-11" db="EMBL/GenBank/DDBJ databases">
        <authorList>
            <consortium name="DOE Joint Genome Institute"/>
            <person name="Ahrendt S."/>
            <person name="Riley R."/>
            <person name="Andreopoulos W."/>
            <person name="Labutti K."/>
            <person name="Pangilinan J."/>
            <person name="Ruiz-Duenas F.J."/>
            <person name="Barrasa J.M."/>
            <person name="Sanchez-Garcia M."/>
            <person name="Camarero S."/>
            <person name="Miyauchi S."/>
            <person name="Serrano A."/>
            <person name="Linde D."/>
            <person name="Babiker R."/>
            <person name="Drula E."/>
            <person name="Ayuso-Fernandez I."/>
            <person name="Pacheco R."/>
            <person name="Padilla G."/>
            <person name="Ferreira P."/>
            <person name="Barriuso J."/>
            <person name="Kellner H."/>
            <person name="Castanera R."/>
            <person name="Alfaro M."/>
            <person name="Ramirez L."/>
            <person name="Pisabarro A.G."/>
            <person name="Kuo A."/>
            <person name="Tritt A."/>
            <person name="Lipzen A."/>
            <person name="He G."/>
            <person name="Yan M."/>
            <person name="Ng V."/>
            <person name="Cullen D."/>
            <person name="Martin F."/>
            <person name="Rosso M.-N."/>
            <person name="Henrissat B."/>
            <person name="Hibbett D."/>
            <person name="Martinez A.T."/>
            <person name="Grigoriev I.V."/>
        </authorList>
    </citation>
    <scope>NUCLEOTIDE SEQUENCE</scope>
    <source>
        <strain evidence="2">AH 40177</strain>
    </source>
</reference>
<organism evidence="2 3">
    <name type="scientific">Rhodocollybia butyracea</name>
    <dbReference type="NCBI Taxonomy" id="206335"/>
    <lineage>
        <taxon>Eukaryota</taxon>
        <taxon>Fungi</taxon>
        <taxon>Dikarya</taxon>
        <taxon>Basidiomycota</taxon>
        <taxon>Agaricomycotina</taxon>
        <taxon>Agaricomycetes</taxon>
        <taxon>Agaricomycetidae</taxon>
        <taxon>Agaricales</taxon>
        <taxon>Marasmiineae</taxon>
        <taxon>Omphalotaceae</taxon>
        <taxon>Rhodocollybia</taxon>
    </lineage>
</organism>
<evidence type="ECO:0000256" key="1">
    <source>
        <dbReference type="SAM" id="MobiDB-lite"/>
    </source>
</evidence>
<protein>
    <submittedName>
        <fullName evidence="2">Uncharacterized protein</fullName>
    </submittedName>
</protein>
<sequence length="395" mass="44452">MSARAQQLMSASAMPLLYFPQSPTSGSQAHAQAFPVIAAAHGQFTSYPPPYNKGADEELLYTYASFLEEPVAALSVNRLRDDTWAICIPVPIPNINRPTLLALSYMIKYATACDSGNSTIQTDTILTSKKLPGGVVTEDADLGIYHQDGTIAKNDSETGFAPLMIDHKQALCLSTTLAMKSSGSTGQWSHYLDNQHITPNVRVTSKESHLYVVFHVNEYPTALTVRSLSVKVSATWQKEEVELKAIAEAERKAREEAARLAKLDQERRAREAEEKQARVEEKQARAEEKQARADELEARREEKKAREDEKRWRDEEREARKQEVQARAEEKQARAEERQEREEAKNRITMANAPHIADQKLQTVIKDKLAKLGDKCTAGWRGSHSFTYEELGIRR</sequence>
<feature type="compositionally biased region" description="Basic and acidic residues" evidence="1">
    <location>
        <begin position="265"/>
        <end position="346"/>
    </location>
</feature>
<dbReference type="AlphaFoldDB" id="A0A9P5U1P0"/>
<gene>
    <name evidence="2" type="ORF">BDP27DRAFT_1336384</name>
</gene>
<evidence type="ECO:0000313" key="2">
    <source>
        <dbReference type="EMBL" id="KAF9062599.1"/>
    </source>
</evidence>
<dbReference type="EMBL" id="JADNRY010000167">
    <property type="protein sequence ID" value="KAF9062599.1"/>
    <property type="molecule type" value="Genomic_DNA"/>
</dbReference>
<evidence type="ECO:0000313" key="3">
    <source>
        <dbReference type="Proteomes" id="UP000772434"/>
    </source>
</evidence>
<accession>A0A9P5U1P0</accession>
<keyword evidence="3" id="KW-1185">Reference proteome</keyword>
<proteinExistence type="predicted"/>
<comment type="caution">
    <text evidence="2">The sequence shown here is derived from an EMBL/GenBank/DDBJ whole genome shotgun (WGS) entry which is preliminary data.</text>
</comment>
<dbReference type="Proteomes" id="UP000772434">
    <property type="component" value="Unassembled WGS sequence"/>
</dbReference>
<dbReference type="OrthoDB" id="2423195at2759"/>
<name>A0A9P5U1P0_9AGAR</name>